<protein>
    <submittedName>
        <fullName evidence="2">HFR107Wp</fullName>
    </submittedName>
</protein>
<dbReference type="GeneID" id="28725286"/>
<gene>
    <name evidence="2" type="ORF">AW171_hschr63961</name>
</gene>
<dbReference type="EMBL" id="CP014246">
    <property type="protein sequence ID" value="AMD21962.1"/>
    <property type="molecule type" value="Genomic_DNA"/>
</dbReference>
<reference evidence="2 3" key="1">
    <citation type="submission" date="2016-01" db="EMBL/GenBank/DDBJ databases">
        <title>Genome sequence of the yeast Holleya sinecauda.</title>
        <authorList>
            <person name="Dietrich F.S."/>
        </authorList>
    </citation>
    <scope>NUCLEOTIDE SEQUENCE [LARGE SCALE GENOMIC DNA]</scope>
    <source>
        <strain evidence="2 3">ATCC 58844</strain>
    </source>
</reference>
<dbReference type="GO" id="GO:0006338">
    <property type="term" value="P:chromatin remodeling"/>
    <property type="evidence" value="ECO:0007669"/>
    <property type="project" value="InterPro"/>
</dbReference>
<feature type="compositionally biased region" description="Basic and acidic residues" evidence="1">
    <location>
        <begin position="124"/>
        <end position="148"/>
    </location>
</feature>
<dbReference type="STRING" id="45286.A0A109UXX1"/>
<sequence>MSVIDQASRLSGHSGSVKLWRYDWCSPPKNEDENDQENYDFQFKRWQRVPKVNNEASDSSNGLDDDQDYLDLNLYDRFRASDGGKVPSQISSTNKPASGLTMDDIRGAVGGVESIPGFSSSDTVSKKETEKPASTEDTKDTKDTKASEESTPANTEGSKDANAQDGDGDVSMD</sequence>
<keyword evidence="3" id="KW-1185">Reference proteome</keyword>
<dbReference type="Proteomes" id="UP000243052">
    <property type="component" value="Chromosome vi"/>
</dbReference>
<dbReference type="Gene3D" id="6.20.420.10">
    <property type="match status" value="1"/>
</dbReference>
<dbReference type="InterPro" id="IPR018304">
    <property type="entry name" value="Rtt102"/>
</dbReference>
<feature type="region of interest" description="Disordered" evidence="1">
    <location>
        <begin position="80"/>
        <end position="173"/>
    </location>
</feature>
<dbReference type="OrthoDB" id="4063132at2759"/>
<dbReference type="AlphaFoldDB" id="A0A109UXX1"/>
<evidence type="ECO:0000313" key="2">
    <source>
        <dbReference type="EMBL" id="AMD21962.1"/>
    </source>
</evidence>
<organism evidence="2 3">
    <name type="scientific">Eremothecium sinecaudum</name>
    <dbReference type="NCBI Taxonomy" id="45286"/>
    <lineage>
        <taxon>Eukaryota</taxon>
        <taxon>Fungi</taxon>
        <taxon>Dikarya</taxon>
        <taxon>Ascomycota</taxon>
        <taxon>Saccharomycotina</taxon>
        <taxon>Saccharomycetes</taxon>
        <taxon>Saccharomycetales</taxon>
        <taxon>Saccharomycetaceae</taxon>
        <taxon>Eremothecium</taxon>
    </lineage>
</organism>
<dbReference type="RefSeq" id="XP_017988958.1">
    <property type="nucleotide sequence ID" value="XM_018133469.1"/>
</dbReference>
<dbReference type="GO" id="GO:0016514">
    <property type="term" value="C:SWI/SNF complex"/>
    <property type="evidence" value="ECO:0007669"/>
    <property type="project" value="InterPro"/>
</dbReference>
<dbReference type="Pfam" id="PF09510">
    <property type="entry name" value="Rtt102p"/>
    <property type="match status" value="1"/>
</dbReference>
<evidence type="ECO:0000313" key="3">
    <source>
        <dbReference type="Proteomes" id="UP000243052"/>
    </source>
</evidence>
<accession>A0A109UXX1</accession>
<dbReference type="GO" id="GO:0016586">
    <property type="term" value="C:RSC-type complex"/>
    <property type="evidence" value="ECO:0007669"/>
    <property type="project" value="InterPro"/>
</dbReference>
<name>A0A109UXX1_9SACH</name>
<proteinExistence type="predicted"/>
<evidence type="ECO:0000256" key="1">
    <source>
        <dbReference type="SAM" id="MobiDB-lite"/>
    </source>
</evidence>